<accession>A9KKG4</accession>
<feature type="transmembrane region" description="Helical" evidence="1">
    <location>
        <begin position="94"/>
        <end position="117"/>
    </location>
</feature>
<keyword evidence="2" id="KW-0449">Lipoprotein</keyword>
<dbReference type="Proteomes" id="UP000000370">
    <property type="component" value="Chromosome"/>
</dbReference>
<dbReference type="GO" id="GO:0006508">
    <property type="term" value="P:proteolysis"/>
    <property type="evidence" value="ECO:0007669"/>
    <property type="project" value="InterPro"/>
</dbReference>
<dbReference type="KEGG" id="cpy:Cphy_3808"/>
<sequence length="190" mass="22373">MKPIAKKGITIGSLVVINQVIKAIIRHNYFDKSFRILGDVFAFKPKVNTNQSYLGNYVDIFSYPWFAILINAFVIVIAYYMYEYYHFCAKREGIIPKVIYVLLLSGAFCSLIDKIFFGGSLDYILLFDWFIFDLKDCYISGAEVLFAFALIKNYKRIEKLRRYDIAYFCLRKWWKSDVSNSWGNLTVYCY</sequence>
<dbReference type="GO" id="GO:0004190">
    <property type="term" value="F:aspartic-type endopeptidase activity"/>
    <property type="evidence" value="ECO:0007669"/>
    <property type="project" value="InterPro"/>
</dbReference>
<dbReference type="InterPro" id="IPR001872">
    <property type="entry name" value="Peptidase_A8"/>
</dbReference>
<feature type="transmembrane region" description="Helical" evidence="1">
    <location>
        <begin position="129"/>
        <end position="151"/>
    </location>
</feature>
<dbReference type="GO" id="GO:0016020">
    <property type="term" value="C:membrane"/>
    <property type="evidence" value="ECO:0007669"/>
    <property type="project" value="InterPro"/>
</dbReference>
<keyword evidence="1" id="KW-1133">Transmembrane helix</keyword>
<evidence type="ECO:0000256" key="1">
    <source>
        <dbReference type="SAM" id="Phobius"/>
    </source>
</evidence>
<keyword evidence="1" id="KW-0812">Transmembrane</keyword>
<dbReference type="Pfam" id="PF01252">
    <property type="entry name" value="Peptidase_A8"/>
    <property type="match status" value="1"/>
</dbReference>
<dbReference type="RefSeq" id="WP_012201803.1">
    <property type="nucleotide sequence ID" value="NC_010001.1"/>
</dbReference>
<gene>
    <name evidence="2" type="ordered locus">Cphy_3808</name>
</gene>
<dbReference type="AlphaFoldDB" id="A9KKG4"/>
<dbReference type="EMBL" id="CP000885">
    <property type="protein sequence ID" value="ABX44155.1"/>
    <property type="molecule type" value="Genomic_DNA"/>
</dbReference>
<reference evidence="3" key="1">
    <citation type="submission" date="2007-11" db="EMBL/GenBank/DDBJ databases">
        <title>Complete genome sequence of Clostridium phytofermentans ISDg.</title>
        <authorList>
            <person name="Leschine S.B."/>
            <person name="Warnick T.A."/>
            <person name="Blanchard J.L."/>
            <person name="Schnell D.J."/>
            <person name="Petit E.L."/>
            <person name="LaTouf W.G."/>
            <person name="Copeland A."/>
            <person name="Lucas S."/>
            <person name="Lapidus A."/>
            <person name="Barry K."/>
            <person name="Glavina del Rio T."/>
            <person name="Dalin E."/>
            <person name="Tice H."/>
            <person name="Pitluck S."/>
            <person name="Kiss H."/>
            <person name="Brettin T."/>
            <person name="Bruce D."/>
            <person name="Detter J.C."/>
            <person name="Han C."/>
            <person name="Kuske C."/>
            <person name="Schmutz J."/>
            <person name="Larimer F."/>
            <person name="Land M."/>
            <person name="Hauser L."/>
            <person name="Kyrpides N."/>
            <person name="Kim E.A."/>
            <person name="Richardson P."/>
        </authorList>
    </citation>
    <scope>NUCLEOTIDE SEQUENCE [LARGE SCALE GENOMIC DNA]</scope>
    <source>
        <strain evidence="3">ATCC 700394 / DSM 18823 / ISDg</strain>
    </source>
</reference>
<dbReference type="STRING" id="357809.Cphy_3808"/>
<keyword evidence="1" id="KW-0472">Membrane</keyword>
<feature type="transmembrane region" description="Helical" evidence="1">
    <location>
        <begin position="63"/>
        <end position="82"/>
    </location>
</feature>
<dbReference type="HOGENOM" id="CLU_095240_0_0_9"/>
<dbReference type="eggNOG" id="COG0597">
    <property type="taxonomic scope" value="Bacteria"/>
</dbReference>
<evidence type="ECO:0000313" key="3">
    <source>
        <dbReference type="Proteomes" id="UP000000370"/>
    </source>
</evidence>
<keyword evidence="3" id="KW-1185">Reference proteome</keyword>
<dbReference type="OrthoDB" id="1653128at2"/>
<name>A9KKG4_LACP7</name>
<proteinExistence type="predicted"/>
<organism evidence="2 3">
    <name type="scientific">Lachnoclostridium phytofermentans (strain ATCC 700394 / DSM 18823 / ISDg)</name>
    <name type="common">Clostridium phytofermentans</name>
    <dbReference type="NCBI Taxonomy" id="357809"/>
    <lineage>
        <taxon>Bacteria</taxon>
        <taxon>Bacillati</taxon>
        <taxon>Bacillota</taxon>
        <taxon>Clostridia</taxon>
        <taxon>Lachnospirales</taxon>
        <taxon>Lachnospiraceae</taxon>
    </lineage>
</organism>
<protein>
    <submittedName>
        <fullName evidence="2">Putative lipoprotein signal peptidase</fullName>
    </submittedName>
</protein>
<evidence type="ECO:0000313" key="2">
    <source>
        <dbReference type="EMBL" id="ABX44155.1"/>
    </source>
</evidence>